<feature type="compositionally biased region" description="Basic and acidic residues" evidence="1">
    <location>
        <begin position="100"/>
        <end position="109"/>
    </location>
</feature>
<protein>
    <submittedName>
        <fullName evidence="2">Uncharacterized protein</fullName>
    </submittedName>
</protein>
<comment type="caution">
    <text evidence="2">The sequence shown here is derived from an EMBL/GenBank/DDBJ whole genome shotgun (WGS) entry which is preliminary data.</text>
</comment>
<name>A0A2G8K1Z4_STIJA</name>
<dbReference type="PANTHER" id="PTHR46704">
    <property type="entry name" value="CXC DOMAIN-CONTAINING PROTEIN-RELATED"/>
    <property type="match status" value="1"/>
</dbReference>
<organism evidence="2 3">
    <name type="scientific">Stichopus japonicus</name>
    <name type="common">Sea cucumber</name>
    <dbReference type="NCBI Taxonomy" id="307972"/>
    <lineage>
        <taxon>Eukaryota</taxon>
        <taxon>Metazoa</taxon>
        <taxon>Echinodermata</taxon>
        <taxon>Eleutherozoa</taxon>
        <taxon>Echinozoa</taxon>
        <taxon>Holothuroidea</taxon>
        <taxon>Aspidochirotacea</taxon>
        <taxon>Aspidochirotida</taxon>
        <taxon>Stichopodidae</taxon>
        <taxon>Apostichopus</taxon>
    </lineage>
</organism>
<sequence length="1345" mass="150460">MEPFVQPVEPGPSEIKSCIICEKNSDEEPGLKTYKSLDAVRNAAEKRRLLARDKYETTTRAILSAQSSSDLHYHSKCHSQYCAVKRKAQEVDNESPSEPDPGKSLRSKSDLPPSSPKGVLKPSCIFCSTKQKRQRSCSGGGSHESLHKVETMECSDMLLKAAKQNMGLRSSQRVLALGSEDLVAIEAHYHNTCRLKFLKEVNEPRKDSTGASNRKQHEKAFDDFMAYIESEIIQKHVPKYASHLMDLYKEQYKEIWGADDEDIDQYLSQNFIRKLQSKFGERLIIGKESNKGGNFLYPQGMGYDEAKLYLNKLHAQEDRVRCAALVLRAEIMQMERTKMPKPTSIQSLKENAPVIPPLTKVFYQTLLGGLAPDPSETTQRKTISMASDAVFGASRGAVKPWKHTALGLGVSSLLGSKTAITILNRLGHAVSYDECKRLETEIAYTCSSGELETPAGLMLQSALATGTAWDNYDLNIETLDGKNSLHVTVGIAYQNMIHQQIGDGDDAEQERAREPGSSITGRPRRTYDGVQKPIPPFHTNLKLAKFKFVATDEDNSNDSLDLDYVLIRATGTDFVWLVLSHQQQLPLYNGFYSQFIDDPLPLTVIAYMDPISQHPTRNDVVHETMLRSLKVADETKMPYHPVTYDLAVALKAYSIQSLRSPTFDRLIILLGHFHVELAFFGAVGTYIADSGLEYLLTEADVLAEGSLNGFIRGKHYNRCTRIHQVTAMALEKALFELFLSSACKEEHNDVLDTLRAIPKGDIKAQSEAVNSPGFQQLLDDYETFFQRTVKNEFGETATYWAVYVYLINRLYREFQCAVRTNDVNRYIKVLPSLIDLFFALNRPNYARWGSYYLERLKHLDPAALDILRAGAFSTRRTKKAFSRSPIDLTLEQTVNRDAASSATGITHFANSESAFRRWCVNLTQRSMAVSEMKDMSGIQHGETPANQLCRRRVERDNTDVDKLLRKLDDTCNPFAEESPDMLVNIATGKAATRATSTYLLGTLQRGAKLRQGFYTECITDESRLVKTVKRVKVENFAASNMKKGKPSRGKKALGAAAGVRDAFGYLLSKTGIDLHHVLCFPITHIPLSIAHADGTPTKTEKAALTRLLESKTQCEERPVSMIDATLFDGGLVLHEILPHHSTSTYGKIVTDIMIKVCSARGQSVHLVLDRYIQPSIKDLERMNRGAVLDESSMFCITGGEQQQKRKGTDLLHDGAFKEAFAQFLLQEIQKEQYALIVGNKTVYVSLGGKCIQLKVNQMDMLTVEKPPEYQGVHEEADTLLAFHAYRIGGNIMVRSSDTDVLAILIGLVPKMPASSMITLDFGSGNKRRFINVTTFHVSLKESKQV</sequence>
<dbReference type="Proteomes" id="UP000230750">
    <property type="component" value="Unassembled WGS sequence"/>
</dbReference>
<dbReference type="PANTHER" id="PTHR46704:SF9">
    <property type="entry name" value="BHLH DOMAIN-CONTAINING PROTEIN"/>
    <property type="match status" value="1"/>
</dbReference>
<proteinExistence type="predicted"/>
<evidence type="ECO:0000256" key="1">
    <source>
        <dbReference type="SAM" id="MobiDB-lite"/>
    </source>
</evidence>
<evidence type="ECO:0000313" key="2">
    <source>
        <dbReference type="EMBL" id="PIK42014.1"/>
    </source>
</evidence>
<feature type="region of interest" description="Disordered" evidence="1">
    <location>
        <begin position="88"/>
        <end position="118"/>
    </location>
</feature>
<evidence type="ECO:0000313" key="3">
    <source>
        <dbReference type="Proteomes" id="UP000230750"/>
    </source>
</evidence>
<reference evidence="2 3" key="1">
    <citation type="journal article" date="2017" name="PLoS Biol.">
        <title>The sea cucumber genome provides insights into morphological evolution and visceral regeneration.</title>
        <authorList>
            <person name="Zhang X."/>
            <person name="Sun L."/>
            <person name="Yuan J."/>
            <person name="Sun Y."/>
            <person name="Gao Y."/>
            <person name="Zhang L."/>
            <person name="Li S."/>
            <person name="Dai H."/>
            <person name="Hamel J.F."/>
            <person name="Liu C."/>
            <person name="Yu Y."/>
            <person name="Liu S."/>
            <person name="Lin W."/>
            <person name="Guo K."/>
            <person name="Jin S."/>
            <person name="Xu P."/>
            <person name="Storey K.B."/>
            <person name="Huan P."/>
            <person name="Zhang T."/>
            <person name="Zhou Y."/>
            <person name="Zhang J."/>
            <person name="Lin C."/>
            <person name="Li X."/>
            <person name="Xing L."/>
            <person name="Huo D."/>
            <person name="Sun M."/>
            <person name="Wang L."/>
            <person name="Mercier A."/>
            <person name="Li F."/>
            <person name="Yang H."/>
            <person name="Xiang J."/>
        </authorList>
    </citation>
    <scope>NUCLEOTIDE SEQUENCE [LARGE SCALE GENOMIC DNA]</scope>
    <source>
        <strain evidence="2">Shaxun</strain>
        <tissue evidence="2">Muscle</tissue>
    </source>
</reference>
<accession>A0A2G8K1Z4</accession>
<feature type="region of interest" description="Disordered" evidence="1">
    <location>
        <begin position="502"/>
        <end position="531"/>
    </location>
</feature>
<gene>
    <name evidence="2" type="ORF">BSL78_21136</name>
</gene>
<keyword evidence="3" id="KW-1185">Reference proteome</keyword>
<dbReference type="OrthoDB" id="8060926at2759"/>
<dbReference type="EMBL" id="MRZV01000968">
    <property type="protein sequence ID" value="PIK42014.1"/>
    <property type="molecule type" value="Genomic_DNA"/>
</dbReference>